<protein>
    <submittedName>
        <fullName evidence="1">Uncharacterized protein</fullName>
    </submittedName>
</protein>
<organism evidence="1">
    <name type="scientific">Arundo donax</name>
    <name type="common">Giant reed</name>
    <name type="synonym">Donax arundinaceus</name>
    <dbReference type="NCBI Taxonomy" id="35708"/>
    <lineage>
        <taxon>Eukaryota</taxon>
        <taxon>Viridiplantae</taxon>
        <taxon>Streptophyta</taxon>
        <taxon>Embryophyta</taxon>
        <taxon>Tracheophyta</taxon>
        <taxon>Spermatophyta</taxon>
        <taxon>Magnoliopsida</taxon>
        <taxon>Liliopsida</taxon>
        <taxon>Poales</taxon>
        <taxon>Poaceae</taxon>
        <taxon>PACMAD clade</taxon>
        <taxon>Arundinoideae</taxon>
        <taxon>Arundineae</taxon>
        <taxon>Arundo</taxon>
    </lineage>
</organism>
<reference evidence="1" key="1">
    <citation type="submission" date="2014-09" db="EMBL/GenBank/DDBJ databases">
        <authorList>
            <person name="Magalhaes I.L.F."/>
            <person name="Oliveira U."/>
            <person name="Santos F.R."/>
            <person name="Vidigal T.H.D.A."/>
            <person name="Brescovit A.D."/>
            <person name="Santos A.J."/>
        </authorList>
    </citation>
    <scope>NUCLEOTIDE SEQUENCE</scope>
    <source>
        <tissue evidence="1">Shoot tissue taken approximately 20 cm above the soil surface</tissue>
    </source>
</reference>
<accession>A0A0A8YY52</accession>
<evidence type="ECO:0000313" key="1">
    <source>
        <dbReference type="EMBL" id="JAD27527.1"/>
    </source>
</evidence>
<proteinExistence type="predicted"/>
<dbReference type="EMBL" id="GBRH01270368">
    <property type="protein sequence ID" value="JAD27527.1"/>
    <property type="molecule type" value="Transcribed_RNA"/>
</dbReference>
<sequence length="45" mass="5303">MAGARVLLFWGAKMVVKFFFCQQKTVKQLFSTCIFLFCLTSNMMW</sequence>
<reference evidence="1" key="2">
    <citation type="journal article" date="2015" name="Data Brief">
        <title>Shoot transcriptome of the giant reed, Arundo donax.</title>
        <authorList>
            <person name="Barrero R.A."/>
            <person name="Guerrero F.D."/>
            <person name="Moolhuijzen P."/>
            <person name="Goolsby J.A."/>
            <person name="Tidwell J."/>
            <person name="Bellgard S.E."/>
            <person name="Bellgard M.I."/>
        </authorList>
    </citation>
    <scope>NUCLEOTIDE SEQUENCE</scope>
    <source>
        <tissue evidence="1">Shoot tissue taken approximately 20 cm above the soil surface</tissue>
    </source>
</reference>
<dbReference type="AlphaFoldDB" id="A0A0A8YY52"/>
<name>A0A0A8YY52_ARUDO</name>